<evidence type="ECO:0000256" key="5">
    <source>
        <dbReference type="PIRSR" id="PIRSR000097-2"/>
    </source>
</evidence>
<dbReference type="InterPro" id="IPR018170">
    <property type="entry name" value="Aldo/ket_reductase_CS"/>
</dbReference>
<keyword evidence="9" id="KW-1185">Reference proteome</keyword>
<dbReference type="SUPFAM" id="SSF51430">
    <property type="entry name" value="NAD(P)-linked oxidoreductase"/>
    <property type="match status" value="1"/>
</dbReference>
<evidence type="ECO:0000313" key="9">
    <source>
        <dbReference type="Proteomes" id="UP000625711"/>
    </source>
</evidence>
<evidence type="ECO:0000256" key="1">
    <source>
        <dbReference type="ARBA" id="ARBA00007905"/>
    </source>
</evidence>
<dbReference type="Gene3D" id="3.20.20.100">
    <property type="entry name" value="NADP-dependent oxidoreductase domain"/>
    <property type="match status" value="1"/>
</dbReference>
<keyword evidence="2" id="KW-0521">NADP</keyword>
<sequence length="332" mass="38085">MKTITLLGSNLEMPMVGLGTWRAQPKEVENACRVALDAGYRHIDTAFNYNNEDSIGKAIREWLDSGKGKREDLFITTKLPNFGNRPSDVERFLKMSLEKLQLDYVDLYLIHMPFSFHLNEETLSPAINEDGSFCLDTIDFIETWKVMEEQVNKGLVKALGVSNFNGEQLQRLYDNSVIKPAVLQVELHAYMQQKDLRALCKKLGVAVTAYSPLGSPEAHKHFRTKYNYTMENFPNILGHPIVNEIAQKYHKNAGQILLKHLIQNDVIVIPKSGNPVRIKSNIDLFNFELSEEDMTRLNDLDQGEDGRIFSFLFFKGVENHPEYPFRKKEVTK</sequence>
<proteinExistence type="inferred from homology"/>
<dbReference type="InterPro" id="IPR036812">
    <property type="entry name" value="NAD(P)_OxRdtase_dom_sf"/>
</dbReference>
<feature type="binding site" evidence="5">
    <location>
        <position position="111"/>
    </location>
    <ligand>
        <name>substrate</name>
    </ligand>
</feature>
<keyword evidence="3" id="KW-0560">Oxidoreductase</keyword>
<dbReference type="PIRSF" id="PIRSF000097">
    <property type="entry name" value="AKR"/>
    <property type="match status" value="1"/>
</dbReference>
<dbReference type="InterPro" id="IPR020471">
    <property type="entry name" value="AKR"/>
</dbReference>
<evidence type="ECO:0000256" key="6">
    <source>
        <dbReference type="PIRSR" id="PIRSR000097-3"/>
    </source>
</evidence>
<reference evidence="8" key="1">
    <citation type="submission" date="2020-08" db="EMBL/GenBank/DDBJ databases">
        <title>Genome sequencing and assembly of the red palm weevil Rhynchophorus ferrugineus.</title>
        <authorList>
            <person name="Dias G.B."/>
            <person name="Bergman C.M."/>
            <person name="Manee M."/>
        </authorList>
    </citation>
    <scope>NUCLEOTIDE SEQUENCE</scope>
    <source>
        <strain evidence="8">AA-2017</strain>
        <tissue evidence="8">Whole larva</tissue>
    </source>
</reference>
<name>A0A834MJP7_RHYFE</name>
<dbReference type="AlphaFoldDB" id="A0A834MJP7"/>
<dbReference type="PROSITE" id="PS00798">
    <property type="entry name" value="ALDOKETO_REDUCTASE_1"/>
    <property type="match status" value="1"/>
</dbReference>
<comment type="similarity">
    <text evidence="1">Belongs to the aldo/keto reductase family.</text>
</comment>
<evidence type="ECO:0000256" key="3">
    <source>
        <dbReference type="ARBA" id="ARBA00023002"/>
    </source>
</evidence>
<dbReference type="GO" id="GO:0016491">
    <property type="term" value="F:oxidoreductase activity"/>
    <property type="evidence" value="ECO:0007669"/>
    <property type="project" value="UniProtKB-KW"/>
</dbReference>
<feature type="domain" description="NADP-dependent oxidoreductase" evidence="7">
    <location>
        <begin position="17"/>
        <end position="301"/>
    </location>
</feature>
<organism evidence="8 9">
    <name type="scientific">Rhynchophorus ferrugineus</name>
    <name type="common">Red palm weevil</name>
    <name type="synonym">Curculio ferrugineus</name>
    <dbReference type="NCBI Taxonomy" id="354439"/>
    <lineage>
        <taxon>Eukaryota</taxon>
        <taxon>Metazoa</taxon>
        <taxon>Ecdysozoa</taxon>
        <taxon>Arthropoda</taxon>
        <taxon>Hexapoda</taxon>
        <taxon>Insecta</taxon>
        <taxon>Pterygota</taxon>
        <taxon>Neoptera</taxon>
        <taxon>Endopterygota</taxon>
        <taxon>Coleoptera</taxon>
        <taxon>Polyphaga</taxon>
        <taxon>Cucujiformia</taxon>
        <taxon>Curculionidae</taxon>
        <taxon>Dryophthorinae</taxon>
        <taxon>Rhynchophorus</taxon>
    </lineage>
</organism>
<gene>
    <name evidence="8" type="ORF">GWI33_017405</name>
</gene>
<protein>
    <recommendedName>
        <fullName evidence="7">NADP-dependent oxidoreductase domain-containing protein</fullName>
    </recommendedName>
</protein>
<dbReference type="OrthoDB" id="416253at2759"/>
<dbReference type="Pfam" id="PF00248">
    <property type="entry name" value="Aldo_ket_red"/>
    <property type="match status" value="1"/>
</dbReference>
<evidence type="ECO:0000259" key="7">
    <source>
        <dbReference type="Pfam" id="PF00248"/>
    </source>
</evidence>
<dbReference type="EMBL" id="JAACXV010000065">
    <property type="protein sequence ID" value="KAF7284926.1"/>
    <property type="molecule type" value="Genomic_DNA"/>
</dbReference>
<accession>A0A834MJP7</accession>
<dbReference type="PROSITE" id="PS00062">
    <property type="entry name" value="ALDOKETO_REDUCTASE_2"/>
    <property type="match status" value="1"/>
</dbReference>
<dbReference type="PRINTS" id="PR00069">
    <property type="entry name" value="ALDKETRDTASE"/>
</dbReference>
<dbReference type="Proteomes" id="UP000625711">
    <property type="component" value="Unassembled WGS sequence"/>
</dbReference>
<feature type="site" description="Lowers pKa of active site Tyr" evidence="6">
    <location>
        <position position="78"/>
    </location>
</feature>
<evidence type="ECO:0000313" key="8">
    <source>
        <dbReference type="EMBL" id="KAF7284926.1"/>
    </source>
</evidence>
<feature type="active site" description="Proton donor" evidence="4">
    <location>
        <position position="49"/>
    </location>
</feature>
<evidence type="ECO:0000256" key="2">
    <source>
        <dbReference type="ARBA" id="ARBA00022857"/>
    </source>
</evidence>
<dbReference type="InterPro" id="IPR023210">
    <property type="entry name" value="NADP_OxRdtase_dom"/>
</dbReference>
<dbReference type="FunFam" id="3.20.20.100:FF:000006">
    <property type="entry name" value="Aldo-keto reductase family 1 member A1"/>
    <property type="match status" value="1"/>
</dbReference>
<evidence type="ECO:0000256" key="4">
    <source>
        <dbReference type="PIRSR" id="PIRSR000097-1"/>
    </source>
</evidence>
<dbReference type="PANTHER" id="PTHR11732">
    <property type="entry name" value="ALDO/KETO REDUCTASE"/>
    <property type="match status" value="1"/>
</dbReference>
<comment type="caution">
    <text evidence="8">The sequence shown here is derived from an EMBL/GenBank/DDBJ whole genome shotgun (WGS) entry which is preliminary data.</text>
</comment>